<dbReference type="InterPro" id="IPR000387">
    <property type="entry name" value="Tyr_Pase_dom"/>
</dbReference>
<feature type="region of interest" description="Disordered" evidence="6">
    <location>
        <begin position="1"/>
        <end position="46"/>
    </location>
</feature>
<dbReference type="Pfam" id="PF00782">
    <property type="entry name" value="DSPc"/>
    <property type="match status" value="1"/>
</dbReference>
<evidence type="ECO:0000313" key="10">
    <source>
        <dbReference type="Proteomes" id="UP001591681"/>
    </source>
</evidence>
<dbReference type="GO" id="GO:0004722">
    <property type="term" value="F:protein serine/threonine phosphatase activity"/>
    <property type="evidence" value="ECO:0007669"/>
    <property type="project" value="UniProtKB-EC"/>
</dbReference>
<reference evidence="9 10" key="1">
    <citation type="submission" date="2024-09" db="EMBL/GenBank/DDBJ databases">
        <title>A chromosome-level genome assembly of Gray's grenadier anchovy, Coilia grayii.</title>
        <authorList>
            <person name="Fu Z."/>
        </authorList>
    </citation>
    <scope>NUCLEOTIDE SEQUENCE [LARGE SCALE GENOMIC DNA]</scope>
    <source>
        <strain evidence="9">G4</strain>
        <tissue evidence="9">Muscle</tissue>
    </source>
</reference>
<keyword evidence="10" id="KW-1185">Reference proteome</keyword>
<evidence type="ECO:0000256" key="6">
    <source>
        <dbReference type="SAM" id="MobiDB-lite"/>
    </source>
</evidence>
<feature type="domain" description="Tyrosine specific protein phosphatases" evidence="8">
    <location>
        <begin position="213"/>
        <end position="272"/>
    </location>
</feature>
<dbReference type="AlphaFoldDB" id="A0ABD1KFD2"/>
<comment type="catalytic activity">
    <reaction evidence="4">
        <text>O-phospho-L-seryl-[protein] + H2O = L-seryl-[protein] + phosphate</text>
        <dbReference type="Rhea" id="RHEA:20629"/>
        <dbReference type="Rhea" id="RHEA-COMP:9863"/>
        <dbReference type="Rhea" id="RHEA-COMP:11604"/>
        <dbReference type="ChEBI" id="CHEBI:15377"/>
        <dbReference type="ChEBI" id="CHEBI:29999"/>
        <dbReference type="ChEBI" id="CHEBI:43474"/>
        <dbReference type="ChEBI" id="CHEBI:83421"/>
        <dbReference type="EC" id="3.1.3.16"/>
    </reaction>
</comment>
<dbReference type="PROSITE" id="PS50056">
    <property type="entry name" value="TYR_PHOSPHATASE_2"/>
    <property type="match status" value="1"/>
</dbReference>
<dbReference type="InterPro" id="IPR052103">
    <property type="entry name" value="Dual_spec_Phospatases"/>
</dbReference>
<evidence type="ECO:0008006" key="11">
    <source>
        <dbReference type="Google" id="ProtNLM"/>
    </source>
</evidence>
<evidence type="ECO:0000256" key="3">
    <source>
        <dbReference type="ARBA" id="ARBA00022912"/>
    </source>
</evidence>
<dbReference type="EMBL" id="JBHFQA010000006">
    <property type="protein sequence ID" value="KAL2097930.1"/>
    <property type="molecule type" value="Genomic_DNA"/>
</dbReference>
<accession>A0ABD1KFD2</accession>
<proteinExistence type="inferred from homology"/>
<dbReference type="InterPro" id="IPR029021">
    <property type="entry name" value="Prot-tyrosine_phosphatase-like"/>
</dbReference>
<evidence type="ECO:0000256" key="1">
    <source>
        <dbReference type="ARBA" id="ARBA00008601"/>
    </source>
</evidence>
<evidence type="ECO:0000259" key="8">
    <source>
        <dbReference type="PROSITE" id="PS50056"/>
    </source>
</evidence>
<dbReference type="Gene3D" id="3.90.190.10">
    <property type="entry name" value="Protein tyrosine phosphatase superfamily"/>
    <property type="match status" value="1"/>
</dbReference>
<organism evidence="9 10">
    <name type="scientific">Coilia grayii</name>
    <name type="common">Gray's grenadier anchovy</name>
    <dbReference type="NCBI Taxonomy" id="363190"/>
    <lineage>
        <taxon>Eukaryota</taxon>
        <taxon>Metazoa</taxon>
        <taxon>Chordata</taxon>
        <taxon>Craniata</taxon>
        <taxon>Vertebrata</taxon>
        <taxon>Euteleostomi</taxon>
        <taxon>Actinopterygii</taxon>
        <taxon>Neopterygii</taxon>
        <taxon>Teleostei</taxon>
        <taxon>Clupei</taxon>
        <taxon>Clupeiformes</taxon>
        <taxon>Clupeoidei</taxon>
        <taxon>Engraulidae</taxon>
        <taxon>Coilinae</taxon>
        <taxon>Coilia</taxon>
    </lineage>
</organism>
<dbReference type="SMART" id="SM00195">
    <property type="entry name" value="DSPc"/>
    <property type="match status" value="1"/>
</dbReference>
<protein>
    <recommendedName>
        <fullName evidence="11">Protein-tyrosine-phosphatase</fullName>
    </recommendedName>
</protein>
<dbReference type="PROSITE" id="PS00383">
    <property type="entry name" value="TYR_PHOSPHATASE_1"/>
    <property type="match status" value="1"/>
</dbReference>
<dbReference type="InterPro" id="IPR000340">
    <property type="entry name" value="Dual-sp_phosphatase_cat-dom"/>
</dbReference>
<dbReference type="Proteomes" id="UP001591681">
    <property type="component" value="Unassembled WGS sequence"/>
</dbReference>
<comment type="caution">
    <text evidence="9">The sequence shown here is derived from an EMBL/GenBank/DDBJ whole genome shotgun (WGS) entry which is preliminary data.</text>
</comment>
<evidence type="ECO:0000256" key="5">
    <source>
        <dbReference type="ARBA" id="ARBA00048336"/>
    </source>
</evidence>
<dbReference type="PANTHER" id="PTHR45961:SF1">
    <property type="entry name" value="DUAL SPECIFICITY PROTEIN PHOSPHATASE 18 ISOFORM X1"/>
    <property type="match status" value="1"/>
</dbReference>
<comment type="catalytic activity">
    <reaction evidence="5">
        <text>O-phospho-L-threonyl-[protein] + H2O = L-threonyl-[protein] + phosphate</text>
        <dbReference type="Rhea" id="RHEA:47004"/>
        <dbReference type="Rhea" id="RHEA-COMP:11060"/>
        <dbReference type="Rhea" id="RHEA-COMP:11605"/>
        <dbReference type="ChEBI" id="CHEBI:15377"/>
        <dbReference type="ChEBI" id="CHEBI:30013"/>
        <dbReference type="ChEBI" id="CHEBI:43474"/>
        <dbReference type="ChEBI" id="CHEBI:61977"/>
        <dbReference type="EC" id="3.1.3.16"/>
    </reaction>
</comment>
<dbReference type="PROSITE" id="PS50054">
    <property type="entry name" value="TYR_PHOSPHATASE_DUAL"/>
    <property type="match status" value="1"/>
</dbReference>
<evidence type="ECO:0000313" key="9">
    <source>
        <dbReference type="EMBL" id="KAL2097930.1"/>
    </source>
</evidence>
<feature type="domain" description="Tyrosine-protein phosphatase" evidence="7">
    <location>
        <begin position="152"/>
        <end position="291"/>
    </location>
</feature>
<gene>
    <name evidence="9" type="ORF">ACEWY4_007137</name>
</gene>
<comment type="similarity">
    <text evidence="1">Belongs to the protein-tyrosine phosphatase family. Non-receptor class dual specificity subfamily.</text>
</comment>
<dbReference type="PANTHER" id="PTHR45961">
    <property type="entry name" value="IP21249P"/>
    <property type="match status" value="1"/>
</dbReference>
<dbReference type="InterPro" id="IPR020420">
    <property type="entry name" value="Atypical_DUSP_subfamB"/>
</dbReference>
<dbReference type="PRINTS" id="PR01908">
    <property type="entry name" value="ADSPHPHTASE"/>
</dbReference>
<dbReference type="PRINTS" id="PR01910">
    <property type="entry name" value="ADSPHPHTASEB"/>
</dbReference>
<dbReference type="SUPFAM" id="SSF52799">
    <property type="entry name" value="(Phosphotyrosine protein) phosphatases II"/>
    <property type="match status" value="1"/>
</dbReference>
<keyword evidence="2" id="KW-0378">Hydrolase</keyword>
<keyword evidence="3" id="KW-0904">Protein phosphatase</keyword>
<dbReference type="InterPro" id="IPR016130">
    <property type="entry name" value="Tyr_Pase_AS"/>
</dbReference>
<evidence type="ECO:0000256" key="4">
    <source>
        <dbReference type="ARBA" id="ARBA00047761"/>
    </source>
</evidence>
<evidence type="ECO:0000259" key="7">
    <source>
        <dbReference type="PROSITE" id="PS50054"/>
    </source>
</evidence>
<dbReference type="CDD" id="cd14514">
    <property type="entry name" value="DUSP14-like"/>
    <property type="match status" value="1"/>
</dbReference>
<sequence length="329" mass="36295">MSLLGPRSIAAPSRAKREPRDQSSANFRAFTKSKGAYKAESPKHNAEKKIQVPKAMSLCERLIPGKQGSGSEDHGQENPLLVPWPVDPRLLEFENGLDHFPNQLPGTEAASSMSIVVLELDCEIVFAPFDCAKYSCNCRFNSAMFLPKLIMSVSQITPTLFLSGADAALNQALLTRKGITLIINATLSHSCPTYPGVECIRVPVSDLPHARLGDYFDRVAARIHGNRGAGTLVHCAVGLSRSPTLVMAYLMKHKGLTLRQAHGQVQASRPGIRLNTGFWEQLLDYERRLYGKNTVKVAAPLEPIVPSKLPIRYGCERVFRAPTRYCSKW</sequence>
<dbReference type="InterPro" id="IPR020422">
    <property type="entry name" value="TYR_PHOSPHATASE_DUAL_dom"/>
</dbReference>
<name>A0ABD1KFD2_9TELE</name>
<evidence type="ECO:0000256" key="2">
    <source>
        <dbReference type="ARBA" id="ARBA00022801"/>
    </source>
</evidence>